<dbReference type="GO" id="GO:0004497">
    <property type="term" value="F:monooxygenase activity"/>
    <property type="evidence" value="ECO:0007669"/>
    <property type="project" value="UniProtKB-KW"/>
</dbReference>
<dbReference type="OrthoDB" id="5460360at2"/>
<feature type="transmembrane region" description="Helical" evidence="1">
    <location>
        <begin position="197"/>
        <end position="225"/>
    </location>
</feature>
<sequence length="355" mass="38412">MMLIVITLFIGFIGGLVGKQLRFPAPFMLGSMFSVAIFSIMYGDIELSTSFKTFAQIISGAYIGQNISQNDLKMLPKLSPLIISLMVIFTLNMMVVGVILMVVFKFDAATALLSCLPGGVMDVSLMSIDMGAKPDVVATLQTARFVGIMFVLPIWVSYWTKRFSHDSNSFSEHSSQSKSVKTDEPLSKLSFWQNDGLILSVSTLGGLIGIWLQLPVGALIGSVLVSSALKITRNTRQLPRNYRSTAQVFAGSLIGTSFTYASLLQMGSLIIPIILLLGSYLVINVCFGKWMSKGGLLDVQSALFASSPAGATDISLLAGELGGDMPKIATIQICRILYTVVIMPLIVKVILTFMM</sequence>
<feature type="transmembrane region" description="Helical" evidence="1">
    <location>
        <begin position="269"/>
        <end position="287"/>
    </location>
</feature>
<evidence type="ECO:0000256" key="1">
    <source>
        <dbReference type="SAM" id="Phobius"/>
    </source>
</evidence>
<dbReference type="NCBIfam" id="TIGR03082">
    <property type="entry name" value="Gneg_AbrB_dup"/>
    <property type="match status" value="1"/>
</dbReference>
<dbReference type="Proteomes" id="UP000238956">
    <property type="component" value="Chromosome"/>
</dbReference>
<evidence type="ECO:0000313" key="2">
    <source>
        <dbReference type="EMBL" id="AUW97560.1"/>
    </source>
</evidence>
<feature type="transmembrane region" description="Helical" evidence="1">
    <location>
        <begin position="81"/>
        <end position="104"/>
    </location>
</feature>
<reference evidence="2 3" key="2">
    <citation type="submission" date="2018-02" db="EMBL/GenBank/DDBJ databases">
        <title>Whole genome sequencing analysis of Streptococcus pluranimalium isolated from cattle infected mastitis in China.</title>
        <authorList>
            <person name="Zhang J.-R."/>
            <person name="Hu G.-Z."/>
        </authorList>
    </citation>
    <scope>NUCLEOTIDE SEQUENCE [LARGE SCALE GENOMIC DNA]</scope>
    <source>
        <strain evidence="2 3">TH11417</strain>
    </source>
</reference>
<dbReference type="GeneID" id="98393614"/>
<dbReference type="AlphaFoldDB" id="A0A2L0D7C7"/>
<keyword evidence="1" id="KW-0472">Membrane</keyword>
<protein>
    <submittedName>
        <fullName evidence="2">Ammonia monooxygenase</fullName>
    </submittedName>
</protein>
<dbReference type="EMBL" id="CP025536">
    <property type="protein sequence ID" value="AUW97560.1"/>
    <property type="molecule type" value="Genomic_DNA"/>
</dbReference>
<keyword evidence="1" id="KW-0812">Transmembrane</keyword>
<reference evidence="2 3" key="1">
    <citation type="submission" date="2017-12" db="EMBL/GenBank/DDBJ databases">
        <authorList>
            <person name="Hurst M.R.H."/>
        </authorList>
    </citation>
    <scope>NUCLEOTIDE SEQUENCE [LARGE SCALE GENOMIC DNA]</scope>
    <source>
        <strain evidence="2 3">TH11417</strain>
    </source>
</reference>
<dbReference type="PANTHER" id="PTHR38457">
    <property type="entry name" value="REGULATOR ABRB-RELATED"/>
    <property type="match status" value="1"/>
</dbReference>
<dbReference type="KEGG" id="splr:C0J00_06790"/>
<gene>
    <name evidence="2" type="ORF">C0J00_06790</name>
</gene>
<name>A0A2L0D7C7_9STRE</name>
<keyword evidence="1" id="KW-1133">Transmembrane helix</keyword>
<dbReference type="InterPro" id="IPR017516">
    <property type="entry name" value="AbrB_dup"/>
</dbReference>
<feature type="transmembrane region" description="Helical" evidence="1">
    <location>
        <begin position="28"/>
        <end position="45"/>
    </location>
</feature>
<dbReference type="PANTHER" id="PTHR38457:SF1">
    <property type="entry name" value="REGULATOR ABRB-RELATED"/>
    <property type="match status" value="1"/>
</dbReference>
<dbReference type="GO" id="GO:0010468">
    <property type="term" value="P:regulation of gene expression"/>
    <property type="evidence" value="ECO:0007669"/>
    <property type="project" value="InterPro"/>
</dbReference>
<dbReference type="InterPro" id="IPR007820">
    <property type="entry name" value="AbrB_fam"/>
</dbReference>
<feature type="transmembrane region" description="Helical" evidence="1">
    <location>
        <begin position="142"/>
        <end position="160"/>
    </location>
</feature>
<accession>A0A2L0D7C7</accession>
<dbReference type="GO" id="GO:0016020">
    <property type="term" value="C:membrane"/>
    <property type="evidence" value="ECO:0007669"/>
    <property type="project" value="InterPro"/>
</dbReference>
<organism evidence="2 3">
    <name type="scientific">Streptococcus pluranimalium</name>
    <dbReference type="NCBI Taxonomy" id="82348"/>
    <lineage>
        <taxon>Bacteria</taxon>
        <taxon>Bacillati</taxon>
        <taxon>Bacillota</taxon>
        <taxon>Bacilli</taxon>
        <taxon>Lactobacillales</taxon>
        <taxon>Streptococcaceae</taxon>
        <taxon>Streptococcus</taxon>
    </lineage>
</organism>
<proteinExistence type="predicted"/>
<keyword evidence="2" id="KW-0503">Monooxygenase</keyword>
<keyword evidence="2" id="KW-0560">Oxidoreductase</keyword>
<dbReference type="RefSeq" id="WP_104968858.1">
    <property type="nucleotide sequence ID" value="NZ_CP025536.1"/>
</dbReference>
<feature type="transmembrane region" description="Helical" evidence="1">
    <location>
        <begin position="246"/>
        <end position="263"/>
    </location>
</feature>
<dbReference type="PIRSF" id="PIRSF038991">
    <property type="entry name" value="Protein_AbrB"/>
    <property type="match status" value="1"/>
</dbReference>
<keyword evidence="3" id="KW-1185">Reference proteome</keyword>
<evidence type="ECO:0000313" key="3">
    <source>
        <dbReference type="Proteomes" id="UP000238956"/>
    </source>
</evidence>
<feature type="transmembrane region" description="Helical" evidence="1">
    <location>
        <begin position="336"/>
        <end position="354"/>
    </location>
</feature>
<dbReference type="Pfam" id="PF05145">
    <property type="entry name" value="AbrB"/>
    <property type="match status" value="2"/>
</dbReference>